<dbReference type="EMBL" id="JACCEM010000002">
    <property type="protein sequence ID" value="NYT48409.1"/>
    <property type="molecule type" value="Genomic_DNA"/>
</dbReference>
<evidence type="ECO:0000256" key="1">
    <source>
        <dbReference type="ARBA" id="ARBA00004377"/>
    </source>
</evidence>
<dbReference type="SUPFAM" id="SSF111369">
    <property type="entry name" value="HlyD-like secretion proteins"/>
    <property type="match status" value="2"/>
</dbReference>
<dbReference type="GO" id="GO:1990961">
    <property type="term" value="P:xenobiotic detoxification by transmembrane export across the plasma membrane"/>
    <property type="evidence" value="ECO:0007669"/>
    <property type="project" value="UniProtKB-ARBA"/>
</dbReference>
<dbReference type="Gene3D" id="2.40.30.170">
    <property type="match status" value="1"/>
</dbReference>
<keyword evidence="13" id="KW-1185">Reference proteome</keyword>
<evidence type="ECO:0000256" key="9">
    <source>
        <dbReference type="SAM" id="Coils"/>
    </source>
</evidence>
<dbReference type="GO" id="GO:0015721">
    <property type="term" value="P:bile acid and bile salt transport"/>
    <property type="evidence" value="ECO:0007669"/>
    <property type="project" value="UniProtKB-ARBA"/>
</dbReference>
<accession>A0A853FWA7</accession>
<feature type="coiled-coil region" evidence="9">
    <location>
        <begin position="113"/>
        <end position="185"/>
    </location>
</feature>
<evidence type="ECO:0000256" key="3">
    <source>
        <dbReference type="ARBA" id="ARBA00022448"/>
    </source>
</evidence>
<dbReference type="InterPro" id="IPR058634">
    <property type="entry name" value="AaeA-lik-b-barrel"/>
</dbReference>
<dbReference type="FunFam" id="2.40.30.170:FF:000003">
    <property type="entry name" value="Multidrug resistance protein A"/>
    <property type="match status" value="1"/>
</dbReference>
<comment type="subcellular location">
    <subcellularLocation>
        <location evidence="1">Cell inner membrane</location>
        <topology evidence="1">Single-pass membrane protein</topology>
    </subcellularLocation>
</comment>
<evidence type="ECO:0000256" key="4">
    <source>
        <dbReference type="ARBA" id="ARBA00022475"/>
    </source>
</evidence>
<dbReference type="Pfam" id="PF25885">
    <property type="entry name" value="HH_EMRA"/>
    <property type="match status" value="1"/>
</dbReference>
<protein>
    <submittedName>
        <fullName evidence="12">HlyD family efflux transporter periplasmic adaptor subunit</fullName>
    </submittedName>
</protein>
<evidence type="ECO:0000256" key="5">
    <source>
        <dbReference type="ARBA" id="ARBA00022519"/>
    </source>
</evidence>
<dbReference type="AlphaFoldDB" id="A0A853FWA7"/>
<feature type="domain" description="p-hydroxybenzoic acid efflux pump subunit AaeA-like beta-barrel" evidence="11">
    <location>
        <begin position="257"/>
        <end position="348"/>
    </location>
</feature>
<keyword evidence="6" id="KW-0812">Transmembrane</keyword>
<evidence type="ECO:0000256" key="6">
    <source>
        <dbReference type="ARBA" id="ARBA00022692"/>
    </source>
</evidence>
<reference evidence="12 13" key="1">
    <citation type="submission" date="2020-07" db="EMBL/GenBank/DDBJ databases">
        <title>Taxonomic revisions and descriptions of new bacterial species based on genomic comparisons in the high-G+C-content subgroup of the family Alcaligenaceae.</title>
        <authorList>
            <person name="Szabo A."/>
            <person name="Felfoldi T."/>
        </authorList>
    </citation>
    <scope>NUCLEOTIDE SEQUENCE [LARGE SCALE GENOMIC DNA]</scope>
    <source>
        <strain evidence="12 13">LMG 24012</strain>
    </source>
</reference>
<dbReference type="Pfam" id="PF25963">
    <property type="entry name" value="Beta-barrel_AAEA"/>
    <property type="match status" value="1"/>
</dbReference>
<keyword evidence="7" id="KW-1133">Transmembrane helix</keyword>
<dbReference type="RefSeq" id="WP_180153722.1">
    <property type="nucleotide sequence ID" value="NZ_JACCEM010000002.1"/>
</dbReference>
<name>A0A853FWA7_9BURK</name>
<dbReference type="GO" id="GO:0005886">
    <property type="term" value="C:plasma membrane"/>
    <property type="evidence" value="ECO:0007669"/>
    <property type="project" value="UniProtKB-SubCell"/>
</dbReference>
<dbReference type="Gene3D" id="2.40.50.100">
    <property type="match status" value="1"/>
</dbReference>
<dbReference type="InterPro" id="IPR050739">
    <property type="entry name" value="MFP"/>
</dbReference>
<gene>
    <name evidence="12" type="ORF">H0A72_03705</name>
</gene>
<evidence type="ECO:0000313" key="13">
    <source>
        <dbReference type="Proteomes" id="UP000559809"/>
    </source>
</evidence>
<dbReference type="Gene3D" id="1.10.287.470">
    <property type="entry name" value="Helix hairpin bin"/>
    <property type="match status" value="2"/>
</dbReference>
<evidence type="ECO:0000259" key="11">
    <source>
        <dbReference type="Pfam" id="PF25963"/>
    </source>
</evidence>
<sequence length="398" mass="42302">MSPERKPAYRRKTLLLIATLAFAAIGIAYAIWWAVYASHFEATDNAYVKGNLVQVVSQIPGTVVAIEADDTDRVERGAPLVRLDASDAELALSKAKAGLAQTLRQTRAVFVQNDALKAEIDVRKADIERAKADLSKARSDLKRREALAKSGGVSGEEILHARTALEAAESGLAQAQAALAVAKARLATNLALTAGMAVEDHPDVRLAADKLREALLAGSRTLVPAPVSGMIAQRSAQVGQHVAPGAPLMTIVPLDQLWVEANFKESQLRRMKPGQRATLTADVYGGDLRYHGYVQGLAAGTGSVFSLLPAQNASGNWIKVVQRLPVRIVLDPEEVARHPLRVGLSMQVEVDLHDPTDQDVAAARRIADSDALSTTVYGSVDDRADALIAGIIAANGGS</sequence>
<dbReference type="PANTHER" id="PTHR30386">
    <property type="entry name" value="MEMBRANE FUSION SUBUNIT OF EMRAB-TOLC MULTIDRUG EFFLUX PUMP"/>
    <property type="match status" value="1"/>
</dbReference>
<comment type="similarity">
    <text evidence="2">Belongs to the membrane fusion protein (MFP) (TC 8.A.1) family.</text>
</comment>
<proteinExistence type="inferred from homology"/>
<dbReference type="GO" id="GO:0046677">
    <property type="term" value="P:response to antibiotic"/>
    <property type="evidence" value="ECO:0007669"/>
    <property type="project" value="UniProtKB-ARBA"/>
</dbReference>
<evidence type="ECO:0000313" key="12">
    <source>
        <dbReference type="EMBL" id="NYT48409.1"/>
    </source>
</evidence>
<evidence type="ECO:0000256" key="7">
    <source>
        <dbReference type="ARBA" id="ARBA00022989"/>
    </source>
</evidence>
<keyword evidence="9" id="KW-0175">Coiled coil</keyword>
<evidence type="ECO:0000259" key="10">
    <source>
        <dbReference type="Pfam" id="PF25885"/>
    </source>
</evidence>
<keyword evidence="8" id="KW-0472">Membrane</keyword>
<organism evidence="12 13">
    <name type="scientific">Parapusillimonas granuli</name>
    <dbReference type="NCBI Taxonomy" id="380911"/>
    <lineage>
        <taxon>Bacteria</taxon>
        <taxon>Pseudomonadati</taxon>
        <taxon>Pseudomonadota</taxon>
        <taxon>Betaproteobacteria</taxon>
        <taxon>Burkholderiales</taxon>
        <taxon>Alcaligenaceae</taxon>
        <taxon>Parapusillimonas</taxon>
    </lineage>
</organism>
<dbReference type="Proteomes" id="UP000559809">
    <property type="component" value="Unassembled WGS sequence"/>
</dbReference>
<evidence type="ECO:0000256" key="2">
    <source>
        <dbReference type="ARBA" id="ARBA00009477"/>
    </source>
</evidence>
<dbReference type="PANTHER" id="PTHR30386:SF19">
    <property type="entry name" value="MULTIDRUG EXPORT PROTEIN EMRA-RELATED"/>
    <property type="match status" value="1"/>
</dbReference>
<comment type="caution">
    <text evidence="12">The sequence shown here is derived from an EMBL/GenBank/DDBJ whole genome shotgun (WGS) entry which is preliminary data.</text>
</comment>
<feature type="domain" description="Multidrug export protein EmrA/FarA alpha-helical hairpin" evidence="10">
    <location>
        <begin position="87"/>
        <end position="221"/>
    </location>
</feature>
<evidence type="ECO:0000256" key="8">
    <source>
        <dbReference type="ARBA" id="ARBA00023136"/>
    </source>
</evidence>
<keyword evidence="4" id="KW-1003">Cell membrane</keyword>
<keyword evidence="3" id="KW-0813">Transport</keyword>
<keyword evidence="5" id="KW-0997">Cell inner membrane</keyword>
<dbReference type="InterPro" id="IPR058633">
    <property type="entry name" value="EmrA/FarA_HH"/>
</dbReference>